<protein>
    <submittedName>
        <fullName evidence="2">Uncharacterized protein</fullName>
    </submittedName>
</protein>
<keyword evidence="3" id="KW-1185">Reference proteome</keyword>
<gene>
    <name evidence="2" type="ORF">L3X38_028709</name>
</gene>
<sequence>MTKDKLPFYPPAVPFTCKATAFWNMRKSCETSHFVNCRRRVEAPPAALRRGKKRDRRNFNGGAGRRSQCMAYVARKLPTNSQGPPSLHYLHGGPRES</sequence>
<dbReference type="EMBL" id="JAJFAZ020000005">
    <property type="protein sequence ID" value="KAI5329312.1"/>
    <property type="molecule type" value="Genomic_DNA"/>
</dbReference>
<reference evidence="2 3" key="1">
    <citation type="journal article" date="2022" name="G3 (Bethesda)">
        <title>Whole-genome sequence and methylome profiling of the almond [Prunus dulcis (Mill.) D.A. Webb] cultivar 'Nonpareil'.</title>
        <authorList>
            <person name="D'Amico-Willman K.M."/>
            <person name="Ouma W.Z."/>
            <person name="Meulia T."/>
            <person name="Sideli G.M."/>
            <person name="Gradziel T.M."/>
            <person name="Fresnedo-Ramirez J."/>
        </authorList>
    </citation>
    <scope>NUCLEOTIDE SEQUENCE [LARGE SCALE GENOMIC DNA]</scope>
    <source>
        <strain evidence="2">Clone GOH B32 T37-40</strain>
    </source>
</reference>
<organism evidence="2 3">
    <name type="scientific">Prunus dulcis</name>
    <name type="common">Almond</name>
    <name type="synonym">Amygdalus dulcis</name>
    <dbReference type="NCBI Taxonomy" id="3755"/>
    <lineage>
        <taxon>Eukaryota</taxon>
        <taxon>Viridiplantae</taxon>
        <taxon>Streptophyta</taxon>
        <taxon>Embryophyta</taxon>
        <taxon>Tracheophyta</taxon>
        <taxon>Spermatophyta</taxon>
        <taxon>Magnoliopsida</taxon>
        <taxon>eudicotyledons</taxon>
        <taxon>Gunneridae</taxon>
        <taxon>Pentapetalae</taxon>
        <taxon>rosids</taxon>
        <taxon>fabids</taxon>
        <taxon>Rosales</taxon>
        <taxon>Rosaceae</taxon>
        <taxon>Amygdaloideae</taxon>
        <taxon>Amygdaleae</taxon>
        <taxon>Prunus</taxon>
    </lineage>
</organism>
<comment type="caution">
    <text evidence="2">The sequence shown here is derived from an EMBL/GenBank/DDBJ whole genome shotgun (WGS) entry which is preliminary data.</text>
</comment>
<evidence type="ECO:0000313" key="2">
    <source>
        <dbReference type="EMBL" id="KAI5329312.1"/>
    </source>
</evidence>
<evidence type="ECO:0000256" key="1">
    <source>
        <dbReference type="SAM" id="MobiDB-lite"/>
    </source>
</evidence>
<proteinExistence type="predicted"/>
<accession>A0AAD4VT03</accession>
<dbReference type="AlphaFoldDB" id="A0AAD4VT03"/>
<feature type="region of interest" description="Disordered" evidence="1">
    <location>
        <begin position="46"/>
        <end position="97"/>
    </location>
</feature>
<dbReference type="Proteomes" id="UP001054821">
    <property type="component" value="Chromosome 5"/>
</dbReference>
<name>A0AAD4VT03_PRUDU</name>
<evidence type="ECO:0000313" key="3">
    <source>
        <dbReference type="Proteomes" id="UP001054821"/>
    </source>
</evidence>